<dbReference type="Pfam" id="PF13439">
    <property type="entry name" value="Glyco_transf_4"/>
    <property type="match status" value="1"/>
</dbReference>
<keyword evidence="4" id="KW-1185">Reference proteome</keyword>
<gene>
    <name evidence="3" type="primary">epsD_2</name>
    <name evidence="3" type="ORF">Pan189_14590</name>
</gene>
<dbReference type="InterPro" id="IPR001296">
    <property type="entry name" value="Glyco_trans_1"/>
</dbReference>
<dbReference type="KEGG" id="svp:Pan189_14590"/>
<organism evidence="3 4">
    <name type="scientific">Stratiformator vulcanicus</name>
    <dbReference type="NCBI Taxonomy" id="2527980"/>
    <lineage>
        <taxon>Bacteria</taxon>
        <taxon>Pseudomonadati</taxon>
        <taxon>Planctomycetota</taxon>
        <taxon>Planctomycetia</taxon>
        <taxon>Planctomycetales</taxon>
        <taxon>Planctomycetaceae</taxon>
        <taxon>Stratiformator</taxon>
    </lineage>
</organism>
<dbReference type="Pfam" id="PF00534">
    <property type="entry name" value="Glycos_transf_1"/>
    <property type="match status" value="1"/>
</dbReference>
<dbReference type="Gene3D" id="3.40.50.2000">
    <property type="entry name" value="Glycogen Phosphorylase B"/>
    <property type="match status" value="2"/>
</dbReference>
<dbReference type="EC" id="2.4.-.-" evidence="3"/>
<dbReference type="AlphaFoldDB" id="A0A517QZN5"/>
<evidence type="ECO:0000313" key="3">
    <source>
        <dbReference type="EMBL" id="QDT37091.1"/>
    </source>
</evidence>
<dbReference type="PANTHER" id="PTHR12526:SF630">
    <property type="entry name" value="GLYCOSYLTRANSFERASE"/>
    <property type="match status" value="1"/>
</dbReference>
<sequence length="375" mass="40933">MPRIAIIFEFPTLFGGERSMLAVIDQLLSPADSSWEFVAICPEQGALRDALSARGIEVKPLNLRDETGKRPPKHIAAEMLHTCLRSVDCDLIHANSLSMARLLGVIATDIALPCTGHLRDILKLNRAAIDDLNRLDRLIAVSDATIEHLAGQGLDRGRVTRIYNGIDRESFRPRPRSFALHDELGHRHDSILLLTVGQIGLRKGHDVTAKAIASIVGGDRRDSGSLGWAIAGERFSAKAESIAFDRSIDEILQAAGLSDRVHRLGYRDDVAKLMNEADLLVHSAHQEPLGRVLLEAAASGLPIIATDVGGTREIFETGIDGELVAADDVVALARAIFARLSTTERLDPPAAFCERFSLKRSAANHADLWRKLITR</sequence>
<proteinExistence type="predicted"/>
<dbReference type="SUPFAM" id="SSF53756">
    <property type="entry name" value="UDP-Glycosyltransferase/glycogen phosphorylase"/>
    <property type="match status" value="1"/>
</dbReference>
<dbReference type="RefSeq" id="WP_145363237.1">
    <property type="nucleotide sequence ID" value="NZ_CP036268.1"/>
</dbReference>
<evidence type="ECO:0000259" key="2">
    <source>
        <dbReference type="Pfam" id="PF13439"/>
    </source>
</evidence>
<dbReference type="OrthoDB" id="259238at2"/>
<reference evidence="3 4" key="1">
    <citation type="submission" date="2019-02" db="EMBL/GenBank/DDBJ databases">
        <title>Deep-cultivation of Planctomycetes and their phenomic and genomic characterization uncovers novel biology.</title>
        <authorList>
            <person name="Wiegand S."/>
            <person name="Jogler M."/>
            <person name="Boedeker C."/>
            <person name="Pinto D."/>
            <person name="Vollmers J."/>
            <person name="Rivas-Marin E."/>
            <person name="Kohn T."/>
            <person name="Peeters S.H."/>
            <person name="Heuer A."/>
            <person name="Rast P."/>
            <person name="Oberbeckmann S."/>
            <person name="Bunk B."/>
            <person name="Jeske O."/>
            <person name="Meyerdierks A."/>
            <person name="Storesund J.E."/>
            <person name="Kallscheuer N."/>
            <person name="Luecker S."/>
            <person name="Lage O.M."/>
            <person name="Pohl T."/>
            <person name="Merkel B.J."/>
            <person name="Hornburger P."/>
            <person name="Mueller R.-W."/>
            <person name="Bruemmer F."/>
            <person name="Labrenz M."/>
            <person name="Spormann A.M."/>
            <person name="Op den Camp H."/>
            <person name="Overmann J."/>
            <person name="Amann R."/>
            <person name="Jetten M.S.M."/>
            <person name="Mascher T."/>
            <person name="Medema M.H."/>
            <person name="Devos D.P."/>
            <person name="Kaster A.-K."/>
            <person name="Ovreas L."/>
            <person name="Rohde M."/>
            <person name="Galperin M.Y."/>
            <person name="Jogler C."/>
        </authorList>
    </citation>
    <scope>NUCLEOTIDE SEQUENCE [LARGE SCALE GENOMIC DNA]</scope>
    <source>
        <strain evidence="3 4">Pan189</strain>
    </source>
</reference>
<dbReference type="Proteomes" id="UP000317318">
    <property type="component" value="Chromosome"/>
</dbReference>
<protein>
    <submittedName>
        <fullName evidence="3">Glycosyltransferase EpsD</fullName>
        <ecNumber evidence="3">2.4.-.-</ecNumber>
    </submittedName>
</protein>
<keyword evidence="3" id="KW-0328">Glycosyltransferase</keyword>
<dbReference type="CDD" id="cd03801">
    <property type="entry name" value="GT4_PimA-like"/>
    <property type="match status" value="1"/>
</dbReference>
<dbReference type="PANTHER" id="PTHR12526">
    <property type="entry name" value="GLYCOSYLTRANSFERASE"/>
    <property type="match status" value="1"/>
</dbReference>
<evidence type="ECO:0000259" key="1">
    <source>
        <dbReference type="Pfam" id="PF00534"/>
    </source>
</evidence>
<feature type="domain" description="Glycosyl transferase family 1" evidence="1">
    <location>
        <begin position="181"/>
        <end position="336"/>
    </location>
</feature>
<evidence type="ECO:0000313" key="4">
    <source>
        <dbReference type="Proteomes" id="UP000317318"/>
    </source>
</evidence>
<dbReference type="GO" id="GO:0016757">
    <property type="term" value="F:glycosyltransferase activity"/>
    <property type="evidence" value="ECO:0007669"/>
    <property type="project" value="UniProtKB-KW"/>
</dbReference>
<dbReference type="InterPro" id="IPR028098">
    <property type="entry name" value="Glyco_trans_4-like_N"/>
</dbReference>
<accession>A0A517QZN5</accession>
<name>A0A517QZN5_9PLAN</name>
<feature type="domain" description="Glycosyltransferase subfamily 4-like N-terminal" evidence="2">
    <location>
        <begin position="35"/>
        <end position="169"/>
    </location>
</feature>
<keyword evidence="3" id="KW-0808">Transferase</keyword>
<dbReference type="EMBL" id="CP036268">
    <property type="protein sequence ID" value="QDT37091.1"/>
    <property type="molecule type" value="Genomic_DNA"/>
</dbReference>